<dbReference type="InterPro" id="IPR007574">
    <property type="entry name" value="NblA"/>
</dbReference>
<dbReference type="AlphaFoldDB" id="A0A1X9PTR6"/>
<evidence type="ECO:0000256" key="2">
    <source>
        <dbReference type="ARBA" id="ARBA00021553"/>
    </source>
</evidence>
<protein>
    <recommendedName>
        <fullName evidence="2">Uncharacterized protein ycf18</fullName>
    </recommendedName>
</protein>
<keyword evidence="3" id="KW-0934">Plastid</keyword>
<evidence type="ECO:0000256" key="1">
    <source>
        <dbReference type="ARBA" id="ARBA00008091"/>
    </source>
</evidence>
<proteinExistence type="inferred from homology"/>
<dbReference type="Pfam" id="PF04485">
    <property type="entry name" value="NblA"/>
    <property type="match status" value="1"/>
</dbReference>
<gene>
    <name evidence="3" type="primary">nblA</name>
</gene>
<organism evidence="3">
    <name type="scientific">Corynoplastis japonica</name>
    <dbReference type="NCBI Taxonomy" id="700918"/>
    <lineage>
        <taxon>Eukaryota</taxon>
        <taxon>Rhodophyta</taxon>
        <taxon>Rhodellophyceae</taxon>
        <taxon>Rhodellales</taxon>
        <taxon>Rhodellaceae</taxon>
        <taxon>Corynoplastis</taxon>
    </lineage>
</organism>
<keyword evidence="3" id="KW-0150">Chloroplast</keyword>
<name>A0A1X9PTR6_9RHOD</name>
<dbReference type="EMBL" id="KY709210">
    <property type="protein sequence ID" value="ARO90897.1"/>
    <property type="molecule type" value="Genomic_DNA"/>
</dbReference>
<comment type="similarity">
    <text evidence="1">Belongs to the ycf18/nblA family.</text>
</comment>
<geneLocation type="chloroplast" evidence="3"/>
<dbReference type="SUPFAM" id="SSF109859">
    <property type="entry name" value="NblA-like"/>
    <property type="match status" value="1"/>
</dbReference>
<dbReference type="InterPro" id="IPR036904">
    <property type="entry name" value="NblA_sf"/>
</dbReference>
<evidence type="ECO:0000313" key="3">
    <source>
        <dbReference type="EMBL" id="ARO90897.1"/>
    </source>
</evidence>
<sequence length="59" mass="7122">MNLSNNLSLEQKFKLTIYTNYINKLNTEQTSQYLIQLLRKMLIKDNIIRYIINKHPPQL</sequence>
<accession>A0A1X9PTR6</accession>
<reference evidence="3" key="1">
    <citation type="submission" date="2017-03" db="EMBL/GenBank/DDBJ databases">
        <title>The new red algal subphylum Proteorhodophytina comprises the largest and most divergent plastid genomes known.</title>
        <authorList>
            <person name="Munoz-Gomez S.A."/>
            <person name="Mejia-Franco F.G."/>
            <person name="Durnin K."/>
            <person name="Morgan C."/>
            <person name="Grisdale C.J."/>
            <person name="Archibald J.M."/>
            <person name="Slamovits C.H."/>
        </authorList>
    </citation>
    <scope>NUCLEOTIDE SEQUENCE</scope>
    <source>
        <strain evidence="3">NIES-2662</strain>
    </source>
</reference>
<dbReference type="Gene3D" id="1.10.287.670">
    <property type="entry name" value="Phycobilisome degradation protein NblA"/>
    <property type="match status" value="1"/>
</dbReference>